<keyword evidence="1" id="KW-0812">Transmembrane</keyword>
<organism evidence="2 3">
    <name type="scientific">Trichinella britovi</name>
    <name type="common">Parasitic roundworm</name>
    <dbReference type="NCBI Taxonomy" id="45882"/>
    <lineage>
        <taxon>Eukaryota</taxon>
        <taxon>Metazoa</taxon>
        <taxon>Ecdysozoa</taxon>
        <taxon>Nematoda</taxon>
        <taxon>Enoplea</taxon>
        <taxon>Dorylaimia</taxon>
        <taxon>Trichinellida</taxon>
        <taxon>Trichinellidae</taxon>
        <taxon>Trichinella</taxon>
    </lineage>
</organism>
<accession>A0A0V1D8K0</accession>
<keyword evidence="1" id="KW-0472">Membrane</keyword>
<evidence type="ECO:0000256" key="1">
    <source>
        <dbReference type="SAM" id="Phobius"/>
    </source>
</evidence>
<dbReference type="AlphaFoldDB" id="A0A0V1D8K0"/>
<reference evidence="2 3" key="1">
    <citation type="submission" date="2015-01" db="EMBL/GenBank/DDBJ databases">
        <title>Evolution of Trichinella species and genotypes.</title>
        <authorList>
            <person name="Korhonen P.K."/>
            <person name="Edoardo P."/>
            <person name="Giuseppe L.R."/>
            <person name="Gasser R.B."/>
        </authorList>
    </citation>
    <scope>NUCLEOTIDE SEQUENCE [LARGE SCALE GENOMIC DNA]</scope>
    <source>
        <strain evidence="2">ISS120</strain>
    </source>
</reference>
<keyword evidence="1" id="KW-1133">Transmembrane helix</keyword>
<evidence type="ECO:0000313" key="2">
    <source>
        <dbReference type="EMBL" id="KRY57733.1"/>
    </source>
</evidence>
<keyword evidence="3" id="KW-1185">Reference proteome</keyword>
<dbReference type="Proteomes" id="UP000054653">
    <property type="component" value="Unassembled WGS sequence"/>
</dbReference>
<protein>
    <submittedName>
        <fullName evidence="2">Uncharacterized protein</fullName>
    </submittedName>
</protein>
<name>A0A0V1D8K0_TRIBR</name>
<proteinExistence type="predicted"/>
<dbReference type="EMBL" id="JYDI01000028">
    <property type="protein sequence ID" value="KRY57733.1"/>
    <property type="molecule type" value="Genomic_DNA"/>
</dbReference>
<gene>
    <name evidence="2" type="ORF">T03_17</name>
</gene>
<comment type="caution">
    <text evidence="2">The sequence shown here is derived from an EMBL/GenBank/DDBJ whole genome shotgun (WGS) entry which is preliminary data.</text>
</comment>
<evidence type="ECO:0000313" key="3">
    <source>
        <dbReference type="Proteomes" id="UP000054653"/>
    </source>
</evidence>
<feature type="transmembrane region" description="Helical" evidence="1">
    <location>
        <begin position="30"/>
        <end position="55"/>
    </location>
</feature>
<dbReference type="OrthoDB" id="5930247at2759"/>
<sequence length="79" mass="9538">MHCKQVGLEKLPFSKLGRSPEKFENHCSRVCTFTIHLIFIPFYFDFVKILFWFYFFDIYQQTSNPELSSFNPNYQVVVE</sequence>